<dbReference type="EMBL" id="CALSDN010000004">
    <property type="protein sequence ID" value="CAH6720889.1"/>
    <property type="molecule type" value="Genomic_DNA"/>
</dbReference>
<organism evidence="1 2">
    <name type="scientific">[Candida] jaroonii</name>
    <dbReference type="NCBI Taxonomy" id="467808"/>
    <lineage>
        <taxon>Eukaryota</taxon>
        <taxon>Fungi</taxon>
        <taxon>Dikarya</taxon>
        <taxon>Ascomycota</taxon>
        <taxon>Saccharomycotina</taxon>
        <taxon>Pichiomycetes</taxon>
        <taxon>Debaryomycetaceae</taxon>
        <taxon>Yamadazyma</taxon>
    </lineage>
</organism>
<accession>A0ACA9Y7Z9</accession>
<proteinExistence type="predicted"/>
<reference evidence="1" key="1">
    <citation type="submission" date="2022-06" db="EMBL/GenBank/DDBJ databases">
        <authorList>
            <person name="Legras J.-L."/>
            <person name="Devillers H."/>
            <person name="Grondin C."/>
        </authorList>
    </citation>
    <scope>NUCLEOTIDE SEQUENCE</scope>
    <source>
        <strain evidence="1">CLIB 1444</strain>
    </source>
</reference>
<protein>
    <submittedName>
        <fullName evidence="1">MEMO1 family protein Mho1p</fullName>
    </submittedName>
</protein>
<comment type="caution">
    <text evidence="1">The sequence shown here is derived from an EMBL/GenBank/DDBJ whole genome shotgun (WGS) entry which is preliminary data.</text>
</comment>
<name>A0ACA9Y7Z9_9ASCO</name>
<sequence length="322" mass="36626">MKRPATHCGLWYTSNGSKLTKQIKDSFSHSIIPGTRILVGPHAGYTYSDQQLGESFSVLDLTNIKRIFILGPSHHVYFKNYVTLSPYKSYETPLGDLDVDTDVCKKLVKLSNHFKFMDEDTDNDEHSFEMHCPYIAYKIRDFNKDFDSDLTDLSGPKIIPIMVSSIDETSITKVVDSLSPYFQDKSNAFVISSDFCHWGSRFNYTKYLTKKLDMDLNNLEKVSLTKDDLTSVSSINGNLPIYKSIRNLDMISMSIASSGSSKEWYDYIKLTGNTICGQKPIYIVLKLLELHQEGKFKWLGYSQSSQVTTYFESSVSYASGYV</sequence>
<evidence type="ECO:0000313" key="2">
    <source>
        <dbReference type="Proteomes" id="UP001152531"/>
    </source>
</evidence>
<gene>
    <name evidence="1" type="ORF">CLIB1444_04S10220</name>
</gene>
<evidence type="ECO:0000313" key="1">
    <source>
        <dbReference type="EMBL" id="CAH6720889.1"/>
    </source>
</evidence>
<keyword evidence="2" id="KW-1185">Reference proteome</keyword>
<dbReference type="Proteomes" id="UP001152531">
    <property type="component" value="Unassembled WGS sequence"/>
</dbReference>